<dbReference type="Proteomes" id="UP000234681">
    <property type="component" value="Chromosome 1"/>
</dbReference>
<protein>
    <submittedName>
        <fullName evidence="1">Melanoma inhibitory activity 1</fullName>
    </submittedName>
</protein>
<evidence type="ECO:0000313" key="1">
    <source>
        <dbReference type="EMBL" id="EDM07969.1"/>
    </source>
</evidence>
<dbReference type="AlphaFoldDB" id="A6J9B5"/>
<sequence length="57" mass="6325">MGFLLSMSSTHRCYPCSYPSGLGKYSGQLQSVLSLWFLGWACTKNVSRVPEPSQLKP</sequence>
<name>A6J9B5_RAT</name>
<organism evidence="1 2">
    <name type="scientific">Rattus norvegicus</name>
    <name type="common">Rat</name>
    <dbReference type="NCBI Taxonomy" id="10116"/>
    <lineage>
        <taxon>Eukaryota</taxon>
        <taxon>Metazoa</taxon>
        <taxon>Chordata</taxon>
        <taxon>Craniata</taxon>
        <taxon>Vertebrata</taxon>
        <taxon>Euteleostomi</taxon>
        <taxon>Mammalia</taxon>
        <taxon>Eutheria</taxon>
        <taxon>Euarchontoglires</taxon>
        <taxon>Glires</taxon>
        <taxon>Rodentia</taxon>
        <taxon>Myomorpha</taxon>
        <taxon>Muroidea</taxon>
        <taxon>Muridae</taxon>
        <taxon>Murinae</taxon>
        <taxon>Rattus</taxon>
    </lineage>
</organism>
<gene>
    <name evidence="1" type="primary">Mia1</name>
    <name evidence="1" type="ORF">rCG_54408</name>
</gene>
<dbReference type="EMBL" id="CH473979">
    <property type="protein sequence ID" value="EDM07969.1"/>
    <property type="molecule type" value="Genomic_DNA"/>
</dbReference>
<evidence type="ECO:0000313" key="2">
    <source>
        <dbReference type="Proteomes" id="UP000234681"/>
    </source>
</evidence>
<reference evidence="1 2" key="1">
    <citation type="submission" date="2005-09" db="EMBL/GenBank/DDBJ databases">
        <authorList>
            <person name="Mural R.J."/>
            <person name="Li P.W."/>
            <person name="Adams M.D."/>
            <person name="Amanatides P.G."/>
            <person name="Baden-Tillson H."/>
            <person name="Barnstead M."/>
            <person name="Chin S.H."/>
            <person name="Dew I."/>
            <person name="Evans C.A."/>
            <person name="Ferriera S."/>
            <person name="Flanigan M."/>
            <person name="Fosler C."/>
            <person name="Glodek A."/>
            <person name="Gu Z."/>
            <person name="Holt R.A."/>
            <person name="Jennings D."/>
            <person name="Kraft C.L."/>
            <person name="Lu F."/>
            <person name="Nguyen T."/>
            <person name="Nusskern D.R."/>
            <person name="Pfannkoch C.M."/>
            <person name="Sitter C."/>
            <person name="Sutton G.G."/>
            <person name="Venter J.C."/>
            <person name="Wang Z."/>
            <person name="Woodage T."/>
            <person name="Zheng X.H."/>
            <person name="Zhong F."/>
        </authorList>
    </citation>
    <scope>NUCLEOTIDE SEQUENCE [LARGE SCALE GENOMIC DNA]</scope>
    <source>
        <strain>BN</strain>
        <strain evidence="2">Sprague-Dawley</strain>
    </source>
</reference>
<accession>A6J9B5</accession>
<proteinExistence type="predicted"/>